<sequence>MSGSWQQERHGNDISSGSRASDEQIVEQVRRAVLTQRLPPGTRLPEVALGEAFGVSRSVVRKALTRLVANHVAVQRPNQVARIASPDVDETREIFSARRLIEGEVVALMTGSLTQALRQRLAALAEAEKAAFAEGDEERRIEASLAFHHCLAEHSPNRTLGAMLGDLILRTSIVIALYKPADLASCYLEGDHDDLLAQLVAGQPDAARARVQTHLNSLEALLDLRTPTGAIDLGALFGRGQSLSQADA</sequence>
<dbReference type="GO" id="GO:0003700">
    <property type="term" value="F:DNA-binding transcription factor activity"/>
    <property type="evidence" value="ECO:0007669"/>
    <property type="project" value="InterPro"/>
</dbReference>
<reference evidence="6 7" key="1">
    <citation type="submission" date="2016-10" db="EMBL/GenBank/DDBJ databases">
        <authorList>
            <person name="de Groot N.N."/>
        </authorList>
    </citation>
    <scope>NUCLEOTIDE SEQUENCE [LARGE SCALE GENOMIC DNA]</scope>
    <source>
        <strain evidence="6 7">BH539</strain>
    </source>
</reference>
<evidence type="ECO:0000256" key="2">
    <source>
        <dbReference type="ARBA" id="ARBA00023125"/>
    </source>
</evidence>
<gene>
    <name evidence="6" type="ORF">SAMN05216571_103390</name>
</gene>
<dbReference type="Gene3D" id="1.10.10.10">
    <property type="entry name" value="Winged helix-like DNA-binding domain superfamily/Winged helix DNA-binding domain"/>
    <property type="match status" value="1"/>
</dbReference>
<dbReference type="PANTHER" id="PTHR43537">
    <property type="entry name" value="TRANSCRIPTIONAL REGULATOR, GNTR FAMILY"/>
    <property type="match status" value="1"/>
</dbReference>
<dbReference type="Gene3D" id="1.20.120.530">
    <property type="entry name" value="GntR ligand-binding domain-like"/>
    <property type="match status" value="1"/>
</dbReference>
<dbReference type="PANTHER" id="PTHR43537:SF53">
    <property type="entry name" value="HTH-TYPE TRANSCRIPTIONAL REPRESSOR NANR"/>
    <property type="match status" value="1"/>
</dbReference>
<evidence type="ECO:0000313" key="6">
    <source>
        <dbReference type="EMBL" id="SDG00753.1"/>
    </source>
</evidence>
<dbReference type="InterPro" id="IPR036390">
    <property type="entry name" value="WH_DNA-bd_sf"/>
</dbReference>
<dbReference type="Pfam" id="PF00392">
    <property type="entry name" value="GntR"/>
    <property type="match status" value="1"/>
</dbReference>
<dbReference type="AlphaFoldDB" id="A0A1G7QQJ0"/>
<dbReference type="GO" id="GO:0003677">
    <property type="term" value="F:DNA binding"/>
    <property type="evidence" value="ECO:0007669"/>
    <property type="project" value="UniProtKB-KW"/>
</dbReference>
<evidence type="ECO:0000256" key="3">
    <source>
        <dbReference type="ARBA" id="ARBA00023163"/>
    </source>
</evidence>
<dbReference type="SMART" id="SM00345">
    <property type="entry name" value="HTH_GNTR"/>
    <property type="match status" value="1"/>
</dbReference>
<dbReference type="CDD" id="cd07377">
    <property type="entry name" value="WHTH_GntR"/>
    <property type="match status" value="1"/>
</dbReference>
<evidence type="ECO:0000313" key="7">
    <source>
        <dbReference type="Proteomes" id="UP000198641"/>
    </source>
</evidence>
<feature type="region of interest" description="Disordered" evidence="4">
    <location>
        <begin position="1"/>
        <end position="23"/>
    </location>
</feature>
<name>A0A1G7QQJ0_9GAMM</name>
<dbReference type="PROSITE" id="PS50949">
    <property type="entry name" value="HTH_GNTR"/>
    <property type="match status" value="1"/>
</dbReference>
<protein>
    <submittedName>
        <fullName evidence="6">DNA-binding transcriptional regulator, GntR family</fullName>
    </submittedName>
</protein>
<keyword evidence="3" id="KW-0804">Transcription</keyword>
<dbReference type="EMBL" id="FNCI01000003">
    <property type="protein sequence ID" value="SDG00753.1"/>
    <property type="molecule type" value="Genomic_DNA"/>
</dbReference>
<evidence type="ECO:0000256" key="4">
    <source>
        <dbReference type="SAM" id="MobiDB-lite"/>
    </source>
</evidence>
<dbReference type="SUPFAM" id="SSF48008">
    <property type="entry name" value="GntR ligand-binding domain-like"/>
    <property type="match status" value="1"/>
</dbReference>
<accession>A0A1G7QQJ0</accession>
<evidence type="ECO:0000259" key="5">
    <source>
        <dbReference type="PROSITE" id="PS50949"/>
    </source>
</evidence>
<dbReference type="InterPro" id="IPR000524">
    <property type="entry name" value="Tscrpt_reg_HTH_GntR"/>
</dbReference>
<evidence type="ECO:0000256" key="1">
    <source>
        <dbReference type="ARBA" id="ARBA00023015"/>
    </source>
</evidence>
<dbReference type="SMART" id="SM00895">
    <property type="entry name" value="FCD"/>
    <property type="match status" value="1"/>
</dbReference>
<dbReference type="InterPro" id="IPR008920">
    <property type="entry name" value="TF_FadR/GntR_C"/>
</dbReference>
<dbReference type="Proteomes" id="UP000198641">
    <property type="component" value="Unassembled WGS sequence"/>
</dbReference>
<dbReference type="Pfam" id="PF07729">
    <property type="entry name" value="FCD"/>
    <property type="match status" value="1"/>
</dbReference>
<dbReference type="STRING" id="284577.SAMN05216571_103390"/>
<dbReference type="OrthoDB" id="5243844at2"/>
<proteinExistence type="predicted"/>
<dbReference type="SUPFAM" id="SSF46785">
    <property type="entry name" value="Winged helix' DNA-binding domain"/>
    <property type="match status" value="1"/>
</dbReference>
<keyword evidence="2 6" id="KW-0238">DNA-binding</keyword>
<dbReference type="InterPro" id="IPR011711">
    <property type="entry name" value="GntR_C"/>
</dbReference>
<feature type="domain" description="HTH gntR-type" evidence="5">
    <location>
        <begin position="19"/>
        <end position="86"/>
    </location>
</feature>
<organism evidence="6 7">
    <name type="scientific">Onishia taeanensis</name>
    <dbReference type="NCBI Taxonomy" id="284577"/>
    <lineage>
        <taxon>Bacteria</taxon>
        <taxon>Pseudomonadati</taxon>
        <taxon>Pseudomonadota</taxon>
        <taxon>Gammaproteobacteria</taxon>
        <taxon>Oceanospirillales</taxon>
        <taxon>Halomonadaceae</taxon>
        <taxon>Onishia</taxon>
    </lineage>
</organism>
<dbReference type="InterPro" id="IPR036388">
    <property type="entry name" value="WH-like_DNA-bd_sf"/>
</dbReference>
<dbReference type="RefSeq" id="WP_092524333.1">
    <property type="nucleotide sequence ID" value="NZ_FNCI01000003.1"/>
</dbReference>
<keyword evidence="1" id="KW-0805">Transcription regulation</keyword>
<keyword evidence="7" id="KW-1185">Reference proteome</keyword>